<dbReference type="AlphaFoldDB" id="G2YBN5"/>
<dbReference type="InParanoid" id="G2YBN5"/>
<dbReference type="EMBL" id="FQ790313">
    <property type="protein sequence ID" value="CCD34626.1"/>
    <property type="molecule type" value="Genomic_DNA"/>
</dbReference>
<dbReference type="Proteomes" id="UP000008177">
    <property type="component" value="Unplaced contigs"/>
</dbReference>
<protein>
    <submittedName>
        <fullName evidence="1">Uncharacterized protein</fullName>
    </submittedName>
</protein>
<dbReference type="HOGENOM" id="CLU_2222842_0_0_1"/>
<evidence type="ECO:0000313" key="1">
    <source>
        <dbReference type="EMBL" id="CCD34626.1"/>
    </source>
</evidence>
<gene>
    <name evidence="1" type="ORF">BofuT4_P100300.1</name>
</gene>
<organism evidence="1 2">
    <name type="scientific">Botryotinia fuckeliana (strain T4)</name>
    <name type="common">Noble rot fungus</name>
    <name type="synonym">Botrytis cinerea</name>
    <dbReference type="NCBI Taxonomy" id="999810"/>
    <lineage>
        <taxon>Eukaryota</taxon>
        <taxon>Fungi</taxon>
        <taxon>Dikarya</taxon>
        <taxon>Ascomycota</taxon>
        <taxon>Pezizomycotina</taxon>
        <taxon>Leotiomycetes</taxon>
        <taxon>Helotiales</taxon>
        <taxon>Sclerotiniaceae</taxon>
        <taxon>Botrytis</taxon>
    </lineage>
</organism>
<evidence type="ECO:0000313" key="2">
    <source>
        <dbReference type="Proteomes" id="UP000008177"/>
    </source>
</evidence>
<reference evidence="2" key="1">
    <citation type="journal article" date="2011" name="PLoS Genet.">
        <title>Genomic analysis of the necrotrophic fungal pathogens Sclerotinia sclerotiorum and Botrytis cinerea.</title>
        <authorList>
            <person name="Amselem J."/>
            <person name="Cuomo C.A."/>
            <person name="van Kan J.A."/>
            <person name="Viaud M."/>
            <person name="Benito E.P."/>
            <person name="Couloux A."/>
            <person name="Coutinho P.M."/>
            <person name="de Vries R.P."/>
            <person name="Dyer P.S."/>
            <person name="Fillinger S."/>
            <person name="Fournier E."/>
            <person name="Gout L."/>
            <person name="Hahn M."/>
            <person name="Kohn L."/>
            <person name="Lapalu N."/>
            <person name="Plummer K.M."/>
            <person name="Pradier J.M."/>
            <person name="Quevillon E."/>
            <person name="Sharon A."/>
            <person name="Simon A."/>
            <person name="ten Have A."/>
            <person name="Tudzynski B."/>
            <person name="Tudzynski P."/>
            <person name="Wincker P."/>
            <person name="Andrew M."/>
            <person name="Anthouard V."/>
            <person name="Beever R.E."/>
            <person name="Beffa R."/>
            <person name="Benoit I."/>
            <person name="Bouzid O."/>
            <person name="Brault B."/>
            <person name="Chen Z."/>
            <person name="Choquer M."/>
            <person name="Collemare J."/>
            <person name="Cotton P."/>
            <person name="Danchin E.G."/>
            <person name="Da Silva C."/>
            <person name="Gautier A."/>
            <person name="Giraud C."/>
            <person name="Giraud T."/>
            <person name="Gonzalez C."/>
            <person name="Grossetete S."/>
            <person name="Guldener U."/>
            <person name="Henrissat B."/>
            <person name="Howlett B.J."/>
            <person name="Kodira C."/>
            <person name="Kretschmer M."/>
            <person name="Lappartient A."/>
            <person name="Leroch M."/>
            <person name="Levis C."/>
            <person name="Mauceli E."/>
            <person name="Neuveglise C."/>
            <person name="Oeser B."/>
            <person name="Pearson M."/>
            <person name="Poulain J."/>
            <person name="Poussereau N."/>
            <person name="Quesneville H."/>
            <person name="Rascle C."/>
            <person name="Schumacher J."/>
            <person name="Segurens B."/>
            <person name="Sexton A."/>
            <person name="Silva E."/>
            <person name="Sirven C."/>
            <person name="Soanes D.M."/>
            <person name="Talbot N.J."/>
            <person name="Templeton M."/>
            <person name="Yandava C."/>
            <person name="Yarden O."/>
            <person name="Zeng Q."/>
            <person name="Rollins J.A."/>
            <person name="Lebrun M.H."/>
            <person name="Dickman M."/>
        </authorList>
    </citation>
    <scope>NUCLEOTIDE SEQUENCE [LARGE SCALE GENOMIC DNA]</scope>
    <source>
        <strain evidence="2">T4</strain>
    </source>
</reference>
<proteinExistence type="predicted"/>
<name>G2YBN5_BOTF4</name>
<sequence>MPAPGGCTTARERIVVCWVSNRGGYDEENADSMSLSGLAKPLNLIESGRNTCYRPAESLCLLSHVSIRIEGRNVSSESIDFDRLGKRNRGSARDHTEWEEFMERVK</sequence>
<accession>G2YBN5</accession>